<accession>A0A0F9RS31</accession>
<dbReference type="AlphaFoldDB" id="A0A0F9RS31"/>
<evidence type="ECO:0000313" key="1">
    <source>
        <dbReference type="EMBL" id="KKN20143.1"/>
    </source>
</evidence>
<reference evidence="1" key="1">
    <citation type="journal article" date="2015" name="Nature">
        <title>Complex archaea that bridge the gap between prokaryotes and eukaryotes.</title>
        <authorList>
            <person name="Spang A."/>
            <person name="Saw J.H."/>
            <person name="Jorgensen S.L."/>
            <person name="Zaremba-Niedzwiedzka K."/>
            <person name="Martijn J."/>
            <person name="Lind A.E."/>
            <person name="van Eijk R."/>
            <person name="Schleper C."/>
            <person name="Guy L."/>
            <person name="Ettema T.J."/>
        </authorList>
    </citation>
    <scope>NUCLEOTIDE SEQUENCE</scope>
</reference>
<organism evidence="1">
    <name type="scientific">marine sediment metagenome</name>
    <dbReference type="NCBI Taxonomy" id="412755"/>
    <lineage>
        <taxon>unclassified sequences</taxon>
        <taxon>metagenomes</taxon>
        <taxon>ecological metagenomes</taxon>
    </lineage>
</organism>
<comment type="caution">
    <text evidence="1">The sequence shown here is derived from an EMBL/GenBank/DDBJ whole genome shotgun (WGS) entry which is preliminary data.</text>
</comment>
<sequence length="1148" mass="124248">MAVGDIRLSTNRYVRPDTYIGRVHQPAPAALTGTPRFPCYIGKGSRLAREANSRHIRSRVYAEGLNFSTAPPYVAPLDHNAANDQTLSQVQKTSGEPVPFASWRFTESVVDSGVYNQVQIDDTVFDNNAAYVAEYQSVDRDVQDELQFDDIREVLLLGDAENSARYVEFADFRIVTVLTGDDNDADALVANAANTYTSAATAIAATVGPASTGTTTIDASTAYAWDYDRTYLITCTASAGASPNRTAEFSVAVSATSGGNSQTTNLPFHTSATTPVIQIAEAAGSEANVELDNNTHYKAGSLLPAWWPNDGIVVDFAFGGADPGFTPTDAWTITANGAGMIEFSSAHDNTNQFSTVGEPVAATANTSGGTIAVNSETTYDDEFDRNYTLYCSAAGGAAPNRTATIQWTGYDEIPFSEGSFSLVEATAPSLAQQLLEKEIYFDFAFGTEHALADTTNAVTAADTLTLATALTLATNLKAVMNPHDANTGGVWHVAGAGTHQIAAADPVDLMSLRTICIEIDSDYASHVADLTMHIVADTQHTLNTSYTPTTSSLLSTLVNFLNDAKAKYDAHRVSVGLEVADYWTVSALADRREYTAKDDRSYEITINTVNAGTSVVTTWNAKTYEGSWASLTLLASGGIYPDPYLDLPDNIRLMFRNVDGRFAANDVFTFSATSSDVVDWSLVRRETEIIGSGSIQQDISGVVTGVPLAYFIILNETPTSVLRVKESASGTHLSYSQVTSTPYIYFATDPGVDVQVDYEWRGAEPDPGNSYFATANRKRADIEFNEAIRYLTRDEARDGLYPSAATNDLWIMAEIAFETSFFGGYFIQVQSPADNEVFSLTDYRNAVDASETKDEISDVIVLNFFDALGYTKLSVEQMNDPFVGKNRLMWVGTPTGTAVGDDSTTGTLIYAARNTLQFSPNSQGKGNIIMMSNNAMTRTQALEDGSTTLLSLDGSFLAGHAAALTASFTDPANTILKRDTAAFDTITLFTERETQLLGGASINYMNLKGSGLYEYGESITVDTTEVALNEISARTQEHFVLKRIRQEMNDALIALVPPSPSAGVLMVQNQLVQSLGSMASANIIAPYGSDEGTIRLISPTLDVFVYVDELDARLYHFGYFFITRLPIKRLFGLYSVNTRFWDNRSLAA</sequence>
<name>A0A0F9RS31_9ZZZZ</name>
<proteinExistence type="predicted"/>
<dbReference type="EMBL" id="LAZR01003269">
    <property type="protein sequence ID" value="KKN20143.1"/>
    <property type="molecule type" value="Genomic_DNA"/>
</dbReference>
<protein>
    <submittedName>
        <fullName evidence="1">Uncharacterized protein</fullName>
    </submittedName>
</protein>
<gene>
    <name evidence="1" type="ORF">LCGC14_0938540</name>
</gene>